<dbReference type="AlphaFoldDB" id="A0A183F8C4"/>
<sequence>MPVLDNSGCMWISSSRERINTTIDYIAIIRRILMLEYLSKRAILFLKHLNLFSHITKVAGQVVAKLHNCFQFLPAFEKDSKNRTNMEGQGIVLDQLARSSIEIRRC</sequence>
<evidence type="ECO:0000313" key="1">
    <source>
        <dbReference type="EMBL" id="VDO25088.1"/>
    </source>
</evidence>
<protein>
    <submittedName>
        <fullName evidence="3">Ovule protein</fullName>
    </submittedName>
</protein>
<proteinExistence type="predicted"/>
<accession>A0A3P7X4U0</accession>
<dbReference type="EMBL" id="UZAH01003594">
    <property type="protein sequence ID" value="VDO25088.1"/>
    <property type="molecule type" value="Genomic_DNA"/>
</dbReference>
<reference evidence="3" key="2">
    <citation type="submission" date="2019-09" db="UniProtKB">
        <authorList>
            <consortium name="WormBaseParasite"/>
        </authorList>
    </citation>
    <scope>IDENTIFICATION</scope>
</reference>
<reference evidence="1 2" key="1">
    <citation type="submission" date="2018-11" db="EMBL/GenBank/DDBJ databases">
        <authorList>
            <consortium name="Pathogen Informatics"/>
        </authorList>
    </citation>
    <scope>NUCLEOTIDE SEQUENCE [LARGE SCALE GENOMIC DNA]</scope>
</reference>
<organism evidence="2 3">
    <name type="scientific">Heligmosomoides polygyrus</name>
    <name type="common">Parasitic roundworm</name>
    <dbReference type="NCBI Taxonomy" id="6339"/>
    <lineage>
        <taxon>Eukaryota</taxon>
        <taxon>Metazoa</taxon>
        <taxon>Ecdysozoa</taxon>
        <taxon>Nematoda</taxon>
        <taxon>Chromadorea</taxon>
        <taxon>Rhabditida</taxon>
        <taxon>Rhabditina</taxon>
        <taxon>Rhabditomorpha</taxon>
        <taxon>Strongyloidea</taxon>
        <taxon>Heligmosomidae</taxon>
        <taxon>Heligmosomoides</taxon>
    </lineage>
</organism>
<gene>
    <name evidence="1" type="ORF">HPBE_LOCUS2417</name>
</gene>
<evidence type="ECO:0000313" key="2">
    <source>
        <dbReference type="Proteomes" id="UP000050761"/>
    </source>
</evidence>
<dbReference type="Proteomes" id="UP000050761">
    <property type="component" value="Unassembled WGS sequence"/>
</dbReference>
<evidence type="ECO:0000313" key="3">
    <source>
        <dbReference type="WBParaSite" id="HPBE_0000241601-mRNA-1"/>
    </source>
</evidence>
<name>A0A183F8C4_HELPZ</name>
<keyword evidence="2" id="KW-1185">Reference proteome</keyword>
<accession>A0A183F8C4</accession>
<dbReference type="WBParaSite" id="HPBE_0000241601-mRNA-1">
    <property type="protein sequence ID" value="HPBE_0000241601-mRNA-1"/>
    <property type="gene ID" value="HPBE_0000241601"/>
</dbReference>